<dbReference type="RefSeq" id="WP_085199163.1">
    <property type="nucleotide sequence ID" value="NZ_JACKVI010000003.1"/>
</dbReference>
<gene>
    <name evidence="2" type="ORF">AWC06_21020</name>
</gene>
<feature type="region of interest" description="Disordered" evidence="1">
    <location>
        <begin position="445"/>
        <end position="481"/>
    </location>
</feature>
<feature type="compositionally biased region" description="Low complexity" evidence="1">
    <location>
        <begin position="281"/>
        <end position="292"/>
    </location>
</feature>
<evidence type="ECO:0000256" key="1">
    <source>
        <dbReference type="SAM" id="MobiDB-lite"/>
    </source>
</evidence>
<comment type="caution">
    <text evidence="2">The sequence shown here is derived from an EMBL/GenBank/DDBJ whole genome shotgun (WGS) entry which is preliminary data.</text>
</comment>
<dbReference type="Pfam" id="PF10774">
    <property type="entry name" value="DUF4226"/>
    <property type="match status" value="1"/>
</dbReference>
<evidence type="ECO:0000313" key="3">
    <source>
        <dbReference type="Proteomes" id="UP000194000"/>
    </source>
</evidence>
<feature type="compositionally biased region" description="Pro residues" evidence="1">
    <location>
        <begin position="455"/>
        <end position="473"/>
    </location>
</feature>
<evidence type="ECO:0000313" key="2">
    <source>
        <dbReference type="EMBL" id="ORV57829.1"/>
    </source>
</evidence>
<protein>
    <recommendedName>
        <fullName evidence="4">DUF4226 domain-containing protein</fullName>
    </recommendedName>
</protein>
<proteinExistence type="predicted"/>
<dbReference type="EMBL" id="LQOW01000028">
    <property type="protein sequence ID" value="ORV57829.1"/>
    <property type="molecule type" value="Genomic_DNA"/>
</dbReference>
<dbReference type="OrthoDB" id="4761006at2"/>
<feature type="compositionally biased region" description="Pro residues" evidence="1">
    <location>
        <begin position="226"/>
        <end position="238"/>
    </location>
</feature>
<evidence type="ECO:0008006" key="4">
    <source>
        <dbReference type="Google" id="ProtNLM"/>
    </source>
</evidence>
<organism evidence="2 3">
    <name type="scientific">Mycobacterium fragae</name>
    <dbReference type="NCBI Taxonomy" id="1260918"/>
    <lineage>
        <taxon>Bacteria</taxon>
        <taxon>Bacillati</taxon>
        <taxon>Actinomycetota</taxon>
        <taxon>Actinomycetes</taxon>
        <taxon>Mycobacteriales</taxon>
        <taxon>Mycobacteriaceae</taxon>
        <taxon>Mycobacterium</taxon>
    </lineage>
</organism>
<feature type="region of interest" description="Disordered" evidence="1">
    <location>
        <begin position="199"/>
        <end position="360"/>
    </location>
</feature>
<keyword evidence="3" id="KW-1185">Reference proteome</keyword>
<name>A0A1X1UMD3_9MYCO</name>
<dbReference type="InterPro" id="IPR019710">
    <property type="entry name" value="DUF4226"/>
</dbReference>
<sequence length="481" mass="49554">MATPNDVLVAIEHVKQCTGDPKAWLSGLTPQDATDVVTIFAASPQQLDGLLGRIRRQHPDLFNPTTGEMLFPSRPSGGCVSDHQEGEAADAIRDAEAALAQQNSATAQLDLQVIDAVLNAHQKTAEGREALNGLQQDIEAAVRTRSDLDTPAGARDFQRFLVGKLRDIRAVVATASLDDTSKSALMAAWTSLYSAAKPADEDTGERHPSIAGPAGSPATAVGQPRTAPPEPAMDPYPDPLLGEDSGLLPEDMPAQTAQTAPTAGPAPMPSIPSFGGGAVPGGAALPGAMPTGFPLPGPLSGAEPRSPREPDDALLESDDPRDRPSPDTESDDPPDHEDAEPQAASVQPPASGPTTITLPNGETVTAANPQLAEAIQAAAGGAPIADAFRQQGITIPPPGTAVTDPVDPSNVVPGDIGMFTDRHALALRESRALLNGQIQHISTVSGPSFLGWEHPPAPVAPVAPARTDPPAPTRPASTGRP</sequence>
<accession>A0A1X1UMD3</accession>
<dbReference type="STRING" id="1260918.AWC06_21020"/>
<reference evidence="2 3" key="1">
    <citation type="submission" date="2016-01" db="EMBL/GenBank/DDBJ databases">
        <title>The new phylogeny of the genus Mycobacterium.</title>
        <authorList>
            <person name="Tarcisio F."/>
            <person name="Conor M."/>
            <person name="Antonella G."/>
            <person name="Elisabetta G."/>
            <person name="Giulia F.S."/>
            <person name="Sara T."/>
            <person name="Anna F."/>
            <person name="Clotilde B."/>
            <person name="Roberto B."/>
            <person name="Veronica D.S."/>
            <person name="Fabio R."/>
            <person name="Monica P."/>
            <person name="Olivier J."/>
            <person name="Enrico T."/>
            <person name="Nicola S."/>
        </authorList>
    </citation>
    <scope>NUCLEOTIDE SEQUENCE [LARGE SCALE GENOMIC DNA]</scope>
    <source>
        <strain evidence="2 3">DSM 45731</strain>
    </source>
</reference>
<dbReference type="AlphaFoldDB" id="A0A1X1UMD3"/>
<feature type="compositionally biased region" description="Low complexity" evidence="1">
    <location>
        <begin position="252"/>
        <end position="263"/>
    </location>
</feature>
<feature type="compositionally biased region" description="Acidic residues" evidence="1">
    <location>
        <begin position="328"/>
        <end position="340"/>
    </location>
</feature>
<feature type="compositionally biased region" description="Basic and acidic residues" evidence="1">
    <location>
        <begin position="199"/>
        <end position="208"/>
    </location>
</feature>
<dbReference type="Proteomes" id="UP000194000">
    <property type="component" value="Unassembled WGS sequence"/>
</dbReference>